<feature type="region of interest" description="Disordered" evidence="5">
    <location>
        <begin position="471"/>
        <end position="496"/>
    </location>
</feature>
<comment type="subcellular location">
    <subcellularLocation>
        <location evidence="1">Nucleus</location>
    </subcellularLocation>
</comment>
<feature type="compositionally biased region" description="Basic and acidic residues" evidence="5">
    <location>
        <begin position="566"/>
        <end position="578"/>
    </location>
</feature>
<proteinExistence type="predicted"/>
<keyword evidence="8" id="KW-1185">Reference proteome</keyword>
<evidence type="ECO:0000256" key="4">
    <source>
        <dbReference type="SAM" id="Coils"/>
    </source>
</evidence>
<dbReference type="InterPro" id="IPR039462">
    <property type="entry name" value="Nup159/Nup146_N"/>
</dbReference>
<dbReference type="SUPFAM" id="SSF117289">
    <property type="entry name" value="Nucleoporin domain"/>
    <property type="match status" value="1"/>
</dbReference>
<evidence type="ECO:0000313" key="8">
    <source>
        <dbReference type="Proteomes" id="UP000268321"/>
    </source>
</evidence>
<protein>
    <recommendedName>
        <fullName evidence="6">Nucleoporin Nup159/Nup146 N-terminal domain-containing protein</fullName>
    </recommendedName>
</protein>
<feature type="region of interest" description="Disordered" evidence="5">
    <location>
        <begin position="510"/>
        <end position="609"/>
    </location>
</feature>
<evidence type="ECO:0000313" key="7">
    <source>
        <dbReference type="EMBL" id="RKP29642.1"/>
    </source>
</evidence>
<feature type="coiled-coil region" evidence="4">
    <location>
        <begin position="717"/>
        <end position="758"/>
    </location>
</feature>
<dbReference type="InterPro" id="IPR015943">
    <property type="entry name" value="WD40/YVTN_repeat-like_dom_sf"/>
</dbReference>
<dbReference type="Proteomes" id="UP000268321">
    <property type="component" value="Unassembled WGS sequence"/>
</dbReference>
<keyword evidence="3" id="KW-0539">Nucleus</keyword>
<gene>
    <name evidence="7" type="ORF">METBISCDRAFT_28077</name>
</gene>
<evidence type="ECO:0000256" key="2">
    <source>
        <dbReference type="ARBA" id="ARBA00022448"/>
    </source>
</evidence>
<reference evidence="8" key="1">
    <citation type="journal article" date="2018" name="Nat. Microbiol.">
        <title>Leveraging single-cell genomics to expand the fungal tree of life.</title>
        <authorList>
            <person name="Ahrendt S.R."/>
            <person name="Quandt C.A."/>
            <person name="Ciobanu D."/>
            <person name="Clum A."/>
            <person name="Salamov A."/>
            <person name="Andreopoulos B."/>
            <person name="Cheng J.F."/>
            <person name="Woyke T."/>
            <person name="Pelin A."/>
            <person name="Henrissat B."/>
            <person name="Reynolds N.K."/>
            <person name="Benny G.L."/>
            <person name="Smith M.E."/>
            <person name="James T.Y."/>
            <person name="Grigoriev I.V."/>
        </authorList>
    </citation>
    <scope>NUCLEOTIDE SEQUENCE [LARGE SCALE GENOMIC DNA]</scope>
    <source>
        <strain evidence="8">Baker2002</strain>
    </source>
</reference>
<sequence length="905" mass="99542">MHTVDLMSAPEIEEYTSESVGFRLLVPKGGLQFFEAPVDFSRSAANRPLQLLHVGYVRELYAASNTTTVAVGRLRDLDNPETAKEKLCVFSLANTSCVRFNCTNEYLYIVADGRIHRARVDDILNGDASPTVMESEIVTHFEPHFSDPSAYLYISSDKLISKASSGKREFNDIKSASYNSYTSEIGMVHGSCFQTESTSFTASEWGNLIAVSCLDKDSWYLVGLPLDTEEDQDPIHILFVSPKDGPLLWSVIPVLPPVGFVERAPTVYCTSIVDWIDNSTFSFLAYGLSTDVNVVERRAETRLLNPVNDTDRAELPMDDVSGEDTFPIGFAIDLSGKNITVEDVCTAIDEAKGVLPRLMCLNNEGRLFMWHLFDSEAVNKETASLQRPLEHIIRLSSELTSVDSSNAVFGNTGFGKPAFGATGFAKAGFPASSGTPLFESTGFGSAASKPFGASALGGSYFGQFAASGSSPFANGQPQSGKSENDDSACITTKSSPDDLLDMIGKYQINDGELPVTEPNDAKPNEVDPEDEYHDFEKSSENSASDGSLDDAVRDGDEKDDEDQQSESDHEPAKPELQRMPEAPSSPLPVSADLTNRGGAIGSTKPDLFPKLNTFQTETFQPDAPKDAPLMQKEPVSKVAPKPTLREVLSSTEFLRFGGFSGPYAPTADVPGRMIQLVQFAQAHFDVLVMNVELLAKVVAAYMENPDGEEQEWTLASIADLQRAISKLRAYVDQTSRQYQDLNDKVSKLLKNYEEAETVTHRLQDLVAHIGQFEQSLKSDKIKERPMGIREEQLKLKIRQSLARVQGLRDDVLQKLIPFGIKMDLSENSAARIHKVETVIRQISAKTRLYTDQMLALENELAGCPQAQRLAITDSEPPSFERTSKKFFSLRVRLAAADKYTSVDGR</sequence>
<evidence type="ECO:0000256" key="1">
    <source>
        <dbReference type="ARBA" id="ARBA00004123"/>
    </source>
</evidence>
<evidence type="ECO:0000256" key="5">
    <source>
        <dbReference type="SAM" id="MobiDB-lite"/>
    </source>
</evidence>
<dbReference type="GO" id="GO:0005634">
    <property type="term" value="C:nucleus"/>
    <property type="evidence" value="ECO:0007669"/>
    <property type="project" value="UniProtKB-SubCell"/>
</dbReference>
<keyword evidence="4" id="KW-0175">Coiled coil</keyword>
<evidence type="ECO:0000256" key="3">
    <source>
        <dbReference type="ARBA" id="ARBA00023242"/>
    </source>
</evidence>
<dbReference type="Gene3D" id="2.130.10.10">
    <property type="entry name" value="YVTN repeat-like/Quinoprotein amine dehydrogenase"/>
    <property type="match status" value="1"/>
</dbReference>
<keyword evidence="2" id="KW-0813">Transport</keyword>
<feature type="domain" description="Nucleoporin Nup159/Nup146 N-terminal" evidence="6">
    <location>
        <begin position="49"/>
        <end position="367"/>
    </location>
</feature>
<evidence type="ECO:0000259" key="6">
    <source>
        <dbReference type="Pfam" id="PF16755"/>
    </source>
</evidence>
<dbReference type="Pfam" id="PF16755">
    <property type="entry name" value="Beta-prop_NUP159_NUP214"/>
    <property type="match status" value="1"/>
</dbReference>
<accession>A0A4P9ZBD7</accession>
<name>A0A4P9ZBD7_9ASCO</name>
<feature type="compositionally biased region" description="Polar residues" evidence="5">
    <location>
        <begin position="471"/>
        <end position="481"/>
    </location>
</feature>
<dbReference type="OrthoDB" id="248320at2759"/>
<dbReference type="AlphaFoldDB" id="A0A4P9ZBD7"/>
<organism evidence="7 8">
    <name type="scientific">Metschnikowia bicuspidata</name>
    <dbReference type="NCBI Taxonomy" id="27322"/>
    <lineage>
        <taxon>Eukaryota</taxon>
        <taxon>Fungi</taxon>
        <taxon>Dikarya</taxon>
        <taxon>Ascomycota</taxon>
        <taxon>Saccharomycotina</taxon>
        <taxon>Pichiomycetes</taxon>
        <taxon>Metschnikowiaceae</taxon>
        <taxon>Metschnikowia</taxon>
    </lineage>
</organism>
<dbReference type="EMBL" id="ML004479">
    <property type="protein sequence ID" value="RKP29642.1"/>
    <property type="molecule type" value="Genomic_DNA"/>
</dbReference>